<evidence type="ECO:0000256" key="14">
    <source>
        <dbReference type="PIRNR" id="PIRNR004638"/>
    </source>
</evidence>
<evidence type="ECO:0000256" key="13">
    <source>
        <dbReference type="ARBA" id="ARBA00048390"/>
    </source>
</evidence>
<reference evidence="16 17" key="1">
    <citation type="submission" date="2016-04" db="EMBL/GenBank/DDBJ databases">
        <authorList>
            <consortium name="Pathogen Informatics"/>
        </authorList>
    </citation>
    <scope>NUCLEOTIDE SEQUENCE [LARGE SCALE GENOMIC DNA]</scope>
    <source>
        <strain evidence="16 17">H044680328</strain>
    </source>
</reference>
<dbReference type="STRING" id="123899.SAMEA3906487_00798"/>
<feature type="transmembrane region" description="Helical" evidence="15">
    <location>
        <begin position="114"/>
        <end position="134"/>
    </location>
</feature>
<evidence type="ECO:0000256" key="3">
    <source>
        <dbReference type="ARBA" id="ARBA00006501"/>
    </source>
</evidence>
<evidence type="ECO:0000256" key="12">
    <source>
        <dbReference type="ARBA" id="ARBA00023136"/>
    </source>
</evidence>
<sequence length="138" mass="15321">MLLYSSVRMLHILAITTWVLGLLLLSSTNGFASANRQPGSLAGLVRWNRRLVLPAMVLTWVFGLVMAKMVGWLGQPWLDVKMGLVAVLTVLQLWQTRVLGRLARDVDYRPPGWMGLSGALAFLLAVMVIMLAVVKPFF</sequence>
<dbReference type="PANTHER" id="PTHR40255">
    <property type="entry name" value="UPF0093 MEMBRANE PROTEIN SLR1790"/>
    <property type="match status" value="1"/>
</dbReference>
<evidence type="ECO:0000256" key="7">
    <source>
        <dbReference type="ARBA" id="ARBA00022692"/>
    </source>
</evidence>
<comment type="function">
    <text evidence="14">Catalyzes the oxidation of protoporphyrinogen IX to protoporphyrin IX.</text>
</comment>
<evidence type="ECO:0000256" key="8">
    <source>
        <dbReference type="ARBA" id="ARBA00022723"/>
    </source>
</evidence>
<comment type="subcellular location">
    <subcellularLocation>
        <location evidence="1">Cell membrane</location>
        <topology evidence="1">Multi-pass membrane protein</topology>
    </subcellularLocation>
</comment>
<dbReference type="PIRSF" id="PIRSF004638">
    <property type="entry name" value="UCP004638"/>
    <property type="match status" value="1"/>
</dbReference>
<dbReference type="PATRIC" id="fig|123899.6.peg.771"/>
<accession>A0A157SB13</accession>
<evidence type="ECO:0000313" key="16">
    <source>
        <dbReference type="EMBL" id="SAI67569.1"/>
    </source>
</evidence>
<comment type="similarity">
    <text evidence="3 14">Belongs to the HemJ family.</text>
</comment>
<keyword evidence="5 14" id="KW-1003">Cell membrane</keyword>
<comment type="pathway">
    <text evidence="2 14">Porphyrin-containing compound metabolism; protoporphyrin-IX biosynthesis; protoporphyrin-IX from protoporphyrinogen-IX: step 1/1.</text>
</comment>
<dbReference type="GO" id="GO:0046872">
    <property type="term" value="F:metal ion binding"/>
    <property type="evidence" value="ECO:0007669"/>
    <property type="project" value="UniProtKB-UniRule"/>
</dbReference>
<dbReference type="GO" id="GO:0006782">
    <property type="term" value="P:protoporphyrinogen IX biosynthetic process"/>
    <property type="evidence" value="ECO:0007669"/>
    <property type="project" value="UniProtKB-UniRule"/>
</dbReference>
<evidence type="ECO:0000256" key="1">
    <source>
        <dbReference type="ARBA" id="ARBA00004651"/>
    </source>
</evidence>
<dbReference type="PANTHER" id="PTHR40255:SF1">
    <property type="entry name" value="PROTOPORPHYRINOGEN IX OXIDASE"/>
    <property type="match status" value="1"/>
</dbReference>
<evidence type="ECO:0000313" key="17">
    <source>
        <dbReference type="Proteomes" id="UP000076825"/>
    </source>
</evidence>
<evidence type="ECO:0000256" key="15">
    <source>
        <dbReference type="SAM" id="Phobius"/>
    </source>
</evidence>
<dbReference type="Proteomes" id="UP000076825">
    <property type="component" value="Chromosome 1"/>
</dbReference>
<evidence type="ECO:0000256" key="5">
    <source>
        <dbReference type="ARBA" id="ARBA00022475"/>
    </source>
</evidence>
<name>A0A157SB13_9BORD</name>
<keyword evidence="7 15" id="KW-0812">Transmembrane</keyword>
<evidence type="ECO:0000256" key="4">
    <source>
        <dbReference type="ARBA" id="ARBA00017504"/>
    </source>
</evidence>
<evidence type="ECO:0000256" key="11">
    <source>
        <dbReference type="ARBA" id="ARBA00023004"/>
    </source>
</evidence>
<dbReference type="InterPro" id="IPR005265">
    <property type="entry name" value="HemJ-like"/>
</dbReference>
<evidence type="ECO:0000256" key="10">
    <source>
        <dbReference type="ARBA" id="ARBA00023002"/>
    </source>
</evidence>
<dbReference type="OrthoDB" id="194724at2"/>
<keyword evidence="11 14" id="KW-0408">Iron</keyword>
<keyword evidence="10" id="KW-0560">Oxidoreductase</keyword>
<dbReference type="AlphaFoldDB" id="A0A157SB13"/>
<dbReference type="GeneID" id="56587796"/>
<evidence type="ECO:0000256" key="6">
    <source>
        <dbReference type="ARBA" id="ARBA00022617"/>
    </source>
</evidence>
<comment type="catalytic activity">
    <reaction evidence="13 14">
        <text>protoporphyrinogen IX + 3 A = protoporphyrin IX + 3 AH2</text>
        <dbReference type="Rhea" id="RHEA:62000"/>
        <dbReference type="ChEBI" id="CHEBI:13193"/>
        <dbReference type="ChEBI" id="CHEBI:17499"/>
        <dbReference type="ChEBI" id="CHEBI:57306"/>
        <dbReference type="ChEBI" id="CHEBI:57307"/>
    </reaction>
</comment>
<dbReference type="UniPathway" id="UPA00251">
    <property type="reaction ID" value="UER00324"/>
</dbReference>
<dbReference type="RefSeq" id="WP_063491596.1">
    <property type="nucleotide sequence ID" value="NZ_CP016340.1"/>
</dbReference>
<evidence type="ECO:0000256" key="9">
    <source>
        <dbReference type="ARBA" id="ARBA00022989"/>
    </source>
</evidence>
<dbReference type="Pfam" id="PF03653">
    <property type="entry name" value="UPF0093"/>
    <property type="match status" value="1"/>
</dbReference>
<dbReference type="EC" id="1.3.99.-" evidence="14"/>
<keyword evidence="6 14" id="KW-0349">Heme</keyword>
<dbReference type="KEGG" id="btrm:SAMEA390648700798"/>
<feature type="transmembrane region" description="Helical" evidence="15">
    <location>
        <begin position="51"/>
        <end position="70"/>
    </location>
</feature>
<protein>
    <recommendedName>
        <fullName evidence="4 14">Protoporphyrinogen IX oxidase</fullName>
        <ecNumber evidence="14">1.3.99.-</ecNumber>
    </recommendedName>
</protein>
<dbReference type="EMBL" id="LT546645">
    <property type="protein sequence ID" value="SAI67569.1"/>
    <property type="molecule type" value="Genomic_DNA"/>
</dbReference>
<dbReference type="GO" id="GO:0005886">
    <property type="term" value="C:plasma membrane"/>
    <property type="evidence" value="ECO:0007669"/>
    <property type="project" value="UniProtKB-SubCell"/>
</dbReference>
<comment type="cofactor">
    <cofactor evidence="14">
        <name>heme b</name>
        <dbReference type="ChEBI" id="CHEBI:60344"/>
    </cofactor>
    <text evidence="14">Binds 1 heme b (iron(II)-protoporphyrin IX) group per subunit.</text>
</comment>
<organism evidence="16 17">
    <name type="scientific">Bordetella trematum</name>
    <dbReference type="NCBI Taxonomy" id="123899"/>
    <lineage>
        <taxon>Bacteria</taxon>
        <taxon>Pseudomonadati</taxon>
        <taxon>Pseudomonadota</taxon>
        <taxon>Betaproteobacteria</taxon>
        <taxon>Burkholderiales</taxon>
        <taxon>Alcaligenaceae</taxon>
        <taxon>Bordetella</taxon>
    </lineage>
</organism>
<keyword evidence="8 14" id="KW-0479">Metal-binding</keyword>
<evidence type="ECO:0000256" key="2">
    <source>
        <dbReference type="ARBA" id="ARBA00005073"/>
    </source>
</evidence>
<dbReference type="eggNOG" id="COG1981">
    <property type="taxonomic scope" value="Bacteria"/>
</dbReference>
<proteinExistence type="inferred from homology"/>
<dbReference type="GO" id="GO:0070818">
    <property type="term" value="F:protoporphyrinogen oxidase activity"/>
    <property type="evidence" value="ECO:0007669"/>
    <property type="project" value="UniProtKB-UniRule"/>
</dbReference>
<keyword evidence="12 14" id="KW-0472">Membrane</keyword>
<gene>
    <name evidence="16" type="ORF">SAMEA3906487_00798</name>
</gene>
<keyword evidence="9 15" id="KW-1133">Transmembrane helix</keyword>
<keyword evidence="17" id="KW-1185">Reference proteome</keyword>